<feature type="coiled-coil region" evidence="6">
    <location>
        <begin position="285"/>
        <end position="315"/>
    </location>
</feature>
<dbReference type="OrthoDB" id="1939285at2759"/>
<dbReference type="PANTHER" id="PTHR31358:SF30">
    <property type="entry name" value="PROTEIN WVD2-LIKE 4"/>
    <property type="match status" value="1"/>
</dbReference>
<feature type="compositionally biased region" description="Polar residues" evidence="7">
    <location>
        <begin position="358"/>
        <end position="370"/>
    </location>
</feature>
<comment type="subcellular location">
    <subcellularLocation>
        <location evidence="1">Cytoplasm</location>
        <location evidence="1">Cytoskeleton</location>
    </subcellularLocation>
</comment>
<dbReference type="GO" id="GO:0005874">
    <property type="term" value="C:microtubule"/>
    <property type="evidence" value="ECO:0007669"/>
    <property type="project" value="UniProtKB-KW"/>
</dbReference>
<evidence type="ECO:0000256" key="3">
    <source>
        <dbReference type="ARBA" id="ARBA00022490"/>
    </source>
</evidence>
<evidence type="ECO:0000256" key="7">
    <source>
        <dbReference type="SAM" id="MobiDB-lite"/>
    </source>
</evidence>
<dbReference type="Proteomes" id="UP000237105">
    <property type="component" value="Unassembled WGS sequence"/>
</dbReference>
<gene>
    <name evidence="9" type="ORF">PanWU01x14_284590</name>
</gene>
<keyword evidence="6" id="KW-0175">Coiled coil</keyword>
<feature type="domain" description="TPX2 C-terminal" evidence="8">
    <location>
        <begin position="270"/>
        <end position="344"/>
    </location>
</feature>
<proteinExistence type="inferred from homology"/>
<comment type="caution">
    <text evidence="9">The sequence shown here is derived from an EMBL/GenBank/DDBJ whole genome shotgun (WGS) entry which is preliminary data.</text>
</comment>
<dbReference type="STRING" id="3476.A0A2P5AZV1"/>
<evidence type="ECO:0000256" key="5">
    <source>
        <dbReference type="ARBA" id="ARBA00023212"/>
    </source>
</evidence>
<dbReference type="GO" id="GO:0008017">
    <property type="term" value="F:microtubule binding"/>
    <property type="evidence" value="ECO:0007669"/>
    <property type="project" value="InterPro"/>
</dbReference>
<evidence type="ECO:0000256" key="2">
    <source>
        <dbReference type="ARBA" id="ARBA00005885"/>
    </source>
</evidence>
<evidence type="ECO:0000256" key="1">
    <source>
        <dbReference type="ARBA" id="ARBA00004245"/>
    </source>
</evidence>
<comment type="similarity">
    <text evidence="2">Belongs to the TPX2 family.</text>
</comment>
<organism evidence="9 10">
    <name type="scientific">Parasponia andersonii</name>
    <name type="common">Sponia andersonii</name>
    <dbReference type="NCBI Taxonomy" id="3476"/>
    <lineage>
        <taxon>Eukaryota</taxon>
        <taxon>Viridiplantae</taxon>
        <taxon>Streptophyta</taxon>
        <taxon>Embryophyta</taxon>
        <taxon>Tracheophyta</taxon>
        <taxon>Spermatophyta</taxon>
        <taxon>Magnoliopsida</taxon>
        <taxon>eudicotyledons</taxon>
        <taxon>Gunneridae</taxon>
        <taxon>Pentapetalae</taxon>
        <taxon>rosids</taxon>
        <taxon>fabids</taxon>
        <taxon>Rosales</taxon>
        <taxon>Cannabaceae</taxon>
        <taxon>Parasponia</taxon>
    </lineage>
</organism>
<evidence type="ECO:0000256" key="4">
    <source>
        <dbReference type="ARBA" id="ARBA00022701"/>
    </source>
</evidence>
<dbReference type="AlphaFoldDB" id="A0A2P5AZV1"/>
<dbReference type="PANTHER" id="PTHR31358">
    <property type="entry name" value="PROTEIN WVD2-LIKE 4"/>
    <property type="match status" value="1"/>
</dbReference>
<keyword evidence="3" id="KW-0963">Cytoplasm</keyword>
<feature type="compositionally biased region" description="Polar residues" evidence="7">
    <location>
        <begin position="84"/>
        <end position="93"/>
    </location>
</feature>
<keyword evidence="5" id="KW-0206">Cytoskeleton</keyword>
<feature type="compositionally biased region" description="Basic and acidic residues" evidence="7">
    <location>
        <begin position="430"/>
        <end position="452"/>
    </location>
</feature>
<sequence>MESENGVALEDEKCVVEGNHVEESVTNLNKGGQNADLGEKVPTVSGKSEAVTVNDGLDFSGEAVKASVSAPLSKNSKTTKDSHALNNGSSKNSKLIKEKVSKSTTQSSRNQRVILSQSLSFPARGARPDGMKKSLDVLLVKRETKHARANGTKAETPLANGTVTSSSSLNRPTRRSTVAGVQSKEENKMNGASFRRATLTSMPSIKQAASAKLGSVSEAANGPSSDTSIATDQNPAPVKIAQQLKEEDDVHSTTSSTTPRGGRKSSAAGFAFRLDERAAKRKEFFTKLEEKIQAKEEEKTNLQAKSKENQEAEIKLLRKSMTFKATPMPNFYREPPPKVEIKKIPTTRAKSPKLGRNKITNSALSNSSEGSVSLNQPLNQNQNNSNNGSDNMVSDSKKPVIRKSQTKQLHSQETAACKTELKPVKTKKPKSTDKERPVQKESTVDQDSEKNSGESNAQVLIAPAAHDIMPQEVAVGV</sequence>
<evidence type="ECO:0000313" key="9">
    <source>
        <dbReference type="EMBL" id="PON42069.1"/>
    </source>
</evidence>
<feature type="region of interest" description="Disordered" evidence="7">
    <location>
        <begin position="326"/>
        <end position="463"/>
    </location>
</feature>
<keyword evidence="4" id="KW-0493">Microtubule</keyword>
<keyword evidence="10" id="KW-1185">Reference proteome</keyword>
<evidence type="ECO:0000256" key="6">
    <source>
        <dbReference type="SAM" id="Coils"/>
    </source>
</evidence>
<dbReference type="Pfam" id="PF06886">
    <property type="entry name" value="TPX2"/>
    <property type="match status" value="1"/>
</dbReference>
<feature type="compositionally biased region" description="Polar residues" evidence="7">
    <location>
        <begin position="222"/>
        <end position="234"/>
    </location>
</feature>
<dbReference type="InterPro" id="IPR044833">
    <property type="entry name" value="WDL5/6"/>
</dbReference>
<accession>A0A2P5AZV1</accession>
<feature type="region of interest" description="Disordered" evidence="7">
    <location>
        <begin position="25"/>
        <end position="46"/>
    </location>
</feature>
<dbReference type="EMBL" id="JXTB01000400">
    <property type="protein sequence ID" value="PON42069.1"/>
    <property type="molecule type" value="Genomic_DNA"/>
</dbReference>
<feature type="region of interest" description="Disordered" evidence="7">
    <location>
        <begin position="66"/>
        <end position="131"/>
    </location>
</feature>
<protein>
    <submittedName>
        <fullName evidence="9">TPX2, C-terminal</fullName>
    </submittedName>
</protein>
<feature type="compositionally biased region" description="Low complexity" evidence="7">
    <location>
        <begin position="371"/>
        <end position="394"/>
    </location>
</feature>
<dbReference type="InterPro" id="IPR027329">
    <property type="entry name" value="TPX2_C"/>
</dbReference>
<feature type="compositionally biased region" description="Polar residues" evidence="7">
    <location>
        <begin position="159"/>
        <end position="180"/>
    </location>
</feature>
<evidence type="ECO:0000313" key="10">
    <source>
        <dbReference type="Proteomes" id="UP000237105"/>
    </source>
</evidence>
<name>A0A2P5AZV1_PARAD</name>
<reference evidence="10" key="1">
    <citation type="submission" date="2016-06" db="EMBL/GenBank/DDBJ databases">
        <title>Parallel loss of symbiosis genes in relatives of nitrogen-fixing non-legume Parasponia.</title>
        <authorList>
            <person name="Van Velzen R."/>
            <person name="Holmer R."/>
            <person name="Bu F."/>
            <person name="Rutten L."/>
            <person name="Van Zeijl A."/>
            <person name="Liu W."/>
            <person name="Santuari L."/>
            <person name="Cao Q."/>
            <person name="Sharma T."/>
            <person name="Shen D."/>
            <person name="Roswanjaya Y."/>
            <person name="Wardhani T."/>
            <person name="Kalhor M.S."/>
            <person name="Jansen J."/>
            <person name="Van den Hoogen J."/>
            <person name="Gungor B."/>
            <person name="Hartog M."/>
            <person name="Hontelez J."/>
            <person name="Verver J."/>
            <person name="Yang W.-C."/>
            <person name="Schijlen E."/>
            <person name="Repin R."/>
            <person name="Schilthuizen M."/>
            <person name="Schranz E."/>
            <person name="Heidstra R."/>
            <person name="Miyata K."/>
            <person name="Fedorova E."/>
            <person name="Kohlen W."/>
            <person name="Bisseling T."/>
            <person name="Smit S."/>
            <person name="Geurts R."/>
        </authorList>
    </citation>
    <scope>NUCLEOTIDE SEQUENCE [LARGE SCALE GENOMIC DNA]</scope>
    <source>
        <strain evidence="10">cv. WU1-14</strain>
    </source>
</reference>
<feature type="region of interest" description="Disordered" evidence="7">
    <location>
        <begin position="146"/>
        <end position="269"/>
    </location>
</feature>
<feature type="compositionally biased region" description="Polar residues" evidence="7">
    <location>
        <begin position="102"/>
        <end position="120"/>
    </location>
</feature>
<evidence type="ECO:0000259" key="8">
    <source>
        <dbReference type="Pfam" id="PF06886"/>
    </source>
</evidence>